<feature type="transmembrane region" description="Helical" evidence="6">
    <location>
        <begin position="300"/>
        <end position="322"/>
    </location>
</feature>
<dbReference type="Proteomes" id="UP000001555">
    <property type="component" value="Unassembled WGS sequence"/>
</dbReference>
<dbReference type="Pfam" id="PF00335">
    <property type="entry name" value="Tetraspanin"/>
    <property type="match status" value="1"/>
</dbReference>
<dbReference type="VEuPathDB" id="VectorBase:ISCW023965"/>
<dbReference type="AlphaFoldDB" id="B7QNM8"/>
<evidence type="ECO:0000256" key="3">
    <source>
        <dbReference type="ARBA" id="ARBA00022989"/>
    </source>
</evidence>
<evidence type="ECO:0000256" key="4">
    <source>
        <dbReference type="ARBA" id="ARBA00023136"/>
    </source>
</evidence>
<gene>
    <name evidence="7" type="ORF">IscW_ISCW023965</name>
</gene>
<dbReference type="EnsemblMetazoa" id="ISCW023965-RA">
    <property type="protein sequence ID" value="ISCW023965-PA"/>
    <property type="gene ID" value="ISCW023965"/>
</dbReference>
<feature type="compositionally biased region" description="Low complexity" evidence="5">
    <location>
        <begin position="24"/>
        <end position="37"/>
    </location>
</feature>
<feature type="transmembrane region" description="Helical" evidence="6">
    <location>
        <begin position="160"/>
        <end position="183"/>
    </location>
</feature>
<dbReference type="InterPro" id="IPR008952">
    <property type="entry name" value="Tetraspanin_EC2_sf"/>
</dbReference>
<dbReference type="HOGENOM" id="CLU_698859_0_0_1"/>
<evidence type="ECO:0000256" key="2">
    <source>
        <dbReference type="ARBA" id="ARBA00022692"/>
    </source>
</evidence>
<evidence type="ECO:0000313" key="9">
    <source>
        <dbReference type="Proteomes" id="UP000001555"/>
    </source>
</evidence>
<keyword evidence="9" id="KW-1185">Reference proteome</keyword>
<dbReference type="VEuPathDB" id="VectorBase:ISCP_035315"/>
<evidence type="ECO:0000313" key="7">
    <source>
        <dbReference type="EMBL" id="EEC20450.1"/>
    </source>
</evidence>
<feature type="region of interest" description="Disordered" evidence="5">
    <location>
        <begin position="344"/>
        <end position="395"/>
    </location>
</feature>
<keyword evidence="2 6" id="KW-0812">Transmembrane</keyword>
<dbReference type="VEuPathDB" id="VectorBase:ISCI023965"/>
<comment type="subcellular location">
    <subcellularLocation>
        <location evidence="1">Membrane</location>
        <topology evidence="1">Multi-pass membrane protein</topology>
    </subcellularLocation>
</comment>
<sequence length="395" mass="42546">MIEDPTFLISGTAECSLPIGGPLGRSPSATSDDSSSGSSGGSIGARGAPGEQPSEEPSEPVLPSSGATEPCAPLAPMFLHTAMRYYRLWIYTCNLALLLSALAFSVAAAWVLSDYRAGLVPGLQLADPTFAYAVPALLLQGGLLQALGCLGALRMNQRLLHAYWGLLLGLLLGDALAGLAWLFRYRNLVAGLRDGLMDDFQASSVHDGYGLRPGYRLLWDRLQSETKCCGVDGPQDFNATAWLREQRTAYPWLRQQVPPSCCPLTSPFRDGPSEPCFQHGSGAYQTGCHEVLLRWLQRSADLLCVLGFCVMAFLKLCFLGILRYEIREMIQKIRILTDQGDDGVPSVPTAGLEPRGSFGSHRGGDGVLLLDKRGKTSNGNNNDASFDECNKSSPV</sequence>
<dbReference type="GO" id="GO:0005886">
    <property type="term" value="C:plasma membrane"/>
    <property type="evidence" value="ECO:0000318"/>
    <property type="project" value="GO_Central"/>
</dbReference>
<feature type="transmembrane region" description="Helical" evidence="6">
    <location>
        <begin position="88"/>
        <end position="112"/>
    </location>
</feature>
<dbReference type="Gene3D" id="1.10.1450.10">
    <property type="entry name" value="Tetraspanin"/>
    <property type="match status" value="1"/>
</dbReference>
<evidence type="ECO:0000313" key="8">
    <source>
        <dbReference type="EnsemblMetazoa" id="ISCW023965-PA"/>
    </source>
</evidence>
<evidence type="ECO:0000256" key="6">
    <source>
        <dbReference type="SAM" id="Phobius"/>
    </source>
</evidence>
<name>B7QNM8_IXOSC</name>
<dbReference type="SUPFAM" id="SSF48652">
    <property type="entry name" value="Tetraspanin"/>
    <property type="match status" value="1"/>
</dbReference>
<dbReference type="EMBL" id="ABJB010315849">
    <property type="status" value="NOT_ANNOTATED_CDS"/>
    <property type="molecule type" value="Genomic_DNA"/>
</dbReference>
<organism>
    <name type="scientific">Ixodes scapularis</name>
    <name type="common">Black-legged tick</name>
    <name type="synonym">Deer tick</name>
    <dbReference type="NCBI Taxonomy" id="6945"/>
    <lineage>
        <taxon>Eukaryota</taxon>
        <taxon>Metazoa</taxon>
        <taxon>Ecdysozoa</taxon>
        <taxon>Arthropoda</taxon>
        <taxon>Chelicerata</taxon>
        <taxon>Arachnida</taxon>
        <taxon>Acari</taxon>
        <taxon>Parasitiformes</taxon>
        <taxon>Ixodida</taxon>
        <taxon>Ixodoidea</taxon>
        <taxon>Ixodidae</taxon>
        <taxon>Ixodinae</taxon>
        <taxon>Ixodes</taxon>
    </lineage>
</organism>
<dbReference type="EMBL" id="ABJB010714694">
    <property type="status" value="NOT_ANNOTATED_CDS"/>
    <property type="molecule type" value="Genomic_DNA"/>
</dbReference>
<reference evidence="8" key="2">
    <citation type="submission" date="2020-05" db="UniProtKB">
        <authorList>
            <consortium name="EnsemblMetazoa"/>
        </authorList>
    </citation>
    <scope>IDENTIFICATION</scope>
    <source>
        <strain evidence="8">wikel</strain>
    </source>
</reference>
<evidence type="ECO:0000256" key="5">
    <source>
        <dbReference type="SAM" id="MobiDB-lite"/>
    </source>
</evidence>
<dbReference type="EMBL" id="DS979495">
    <property type="protein sequence ID" value="EEC20450.1"/>
    <property type="molecule type" value="Genomic_DNA"/>
</dbReference>
<dbReference type="PANTHER" id="PTHR19282:SF554">
    <property type="entry name" value="ANTIGEN, PUTATIVE-RELATED"/>
    <property type="match status" value="1"/>
</dbReference>
<keyword evidence="4 6" id="KW-0472">Membrane</keyword>
<dbReference type="InterPro" id="IPR018499">
    <property type="entry name" value="Tetraspanin/Peripherin"/>
</dbReference>
<evidence type="ECO:0000256" key="1">
    <source>
        <dbReference type="ARBA" id="ARBA00004141"/>
    </source>
</evidence>
<dbReference type="InParanoid" id="B7QNM8"/>
<dbReference type="EMBL" id="ABJB010284398">
    <property type="status" value="NOT_ANNOTATED_CDS"/>
    <property type="molecule type" value="Genomic_DNA"/>
</dbReference>
<dbReference type="OrthoDB" id="10054572at2759"/>
<protein>
    <submittedName>
        <fullName evidence="7 8">CD151 antigen, putative</fullName>
    </submittedName>
</protein>
<proteinExistence type="predicted"/>
<dbReference type="PANTHER" id="PTHR19282">
    <property type="entry name" value="TETRASPANIN"/>
    <property type="match status" value="1"/>
</dbReference>
<feature type="region of interest" description="Disordered" evidence="5">
    <location>
        <begin position="18"/>
        <end position="66"/>
    </location>
</feature>
<feature type="transmembrane region" description="Helical" evidence="6">
    <location>
        <begin position="132"/>
        <end position="153"/>
    </location>
</feature>
<accession>B7QNM8</accession>
<dbReference type="CDD" id="cd03156">
    <property type="entry name" value="uroplakin_I_like_LEL"/>
    <property type="match status" value="1"/>
</dbReference>
<reference evidence="7 9" key="1">
    <citation type="submission" date="2008-03" db="EMBL/GenBank/DDBJ databases">
        <title>Annotation of Ixodes scapularis.</title>
        <authorList>
            <consortium name="Ixodes scapularis Genome Project Consortium"/>
            <person name="Caler E."/>
            <person name="Hannick L.I."/>
            <person name="Bidwell S."/>
            <person name="Joardar V."/>
            <person name="Thiagarajan M."/>
            <person name="Amedeo P."/>
            <person name="Galinsky K.J."/>
            <person name="Schobel S."/>
            <person name="Inman J."/>
            <person name="Hostetler J."/>
            <person name="Miller J."/>
            <person name="Hammond M."/>
            <person name="Megy K."/>
            <person name="Lawson D."/>
            <person name="Kodira C."/>
            <person name="Sutton G."/>
            <person name="Meyer J."/>
            <person name="Hill C.A."/>
            <person name="Birren B."/>
            <person name="Nene V."/>
            <person name="Collins F."/>
            <person name="Alarcon-Chaidez F."/>
            <person name="Wikel S."/>
            <person name="Strausberg R."/>
        </authorList>
    </citation>
    <scope>NUCLEOTIDE SEQUENCE [LARGE SCALE GENOMIC DNA]</scope>
    <source>
        <strain evidence="9">Wikel</strain>
        <strain evidence="7">Wikel colony</strain>
    </source>
</reference>
<dbReference type="PaxDb" id="6945-B7QNM8"/>
<keyword evidence="3 6" id="KW-1133">Transmembrane helix</keyword>